<dbReference type="PANTHER" id="PTHR33387">
    <property type="entry name" value="RMLC-LIKE JELLY ROLL FOLD PROTEIN"/>
    <property type="match status" value="1"/>
</dbReference>
<organism evidence="2 3">
    <name type="scientific">Neoroseomonas soli</name>
    <dbReference type="NCBI Taxonomy" id="1081025"/>
    <lineage>
        <taxon>Bacteria</taxon>
        <taxon>Pseudomonadati</taxon>
        <taxon>Pseudomonadota</taxon>
        <taxon>Alphaproteobacteria</taxon>
        <taxon>Acetobacterales</taxon>
        <taxon>Acetobacteraceae</taxon>
        <taxon>Neoroseomonas</taxon>
    </lineage>
</organism>
<gene>
    <name evidence="2" type="ORF">GXW76_23020</name>
</gene>
<protein>
    <submittedName>
        <fullName evidence="2">Cupin domain-containing protein</fullName>
    </submittedName>
</protein>
<dbReference type="InterPro" id="IPR011051">
    <property type="entry name" value="RmlC_Cupin_sf"/>
</dbReference>
<name>A0A9X9X3T3_9PROT</name>
<dbReference type="SUPFAM" id="SSF51182">
    <property type="entry name" value="RmlC-like cupins"/>
    <property type="match status" value="1"/>
</dbReference>
<evidence type="ECO:0000259" key="1">
    <source>
        <dbReference type="Pfam" id="PF06172"/>
    </source>
</evidence>
<feature type="domain" description="DUF985" evidence="1">
    <location>
        <begin position="14"/>
        <end position="141"/>
    </location>
</feature>
<comment type="caution">
    <text evidence="2">The sequence shown here is derived from an EMBL/GenBank/DDBJ whole genome shotgun (WGS) entry which is preliminary data.</text>
</comment>
<keyword evidence="3" id="KW-1185">Reference proteome</keyword>
<dbReference type="AlphaFoldDB" id="A0A9X9X3T3"/>
<dbReference type="Gene3D" id="2.60.120.10">
    <property type="entry name" value="Jelly Rolls"/>
    <property type="match status" value="1"/>
</dbReference>
<dbReference type="RefSeq" id="WP_211864488.1">
    <property type="nucleotide sequence ID" value="NZ_JAAEDM010000110.1"/>
</dbReference>
<dbReference type="InterPro" id="IPR014710">
    <property type="entry name" value="RmlC-like_jellyroll"/>
</dbReference>
<dbReference type="InterPro" id="IPR009327">
    <property type="entry name" value="Cupin_DUF985"/>
</dbReference>
<dbReference type="PANTHER" id="PTHR33387:SF3">
    <property type="entry name" value="DUF985 DOMAIN-CONTAINING PROTEIN"/>
    <property type="match status" value="1"/>
</dbReference>
<evidence type="ECO:0000313" key="2">
    <source>
        <dbReference type="EMBL" id="MBR0674062.1"/>
    </source>
</evidence>
<accession>A0A9X9X3T3</accession>
<dbReference type="CDD" id="cd06121">
    <property type="entry name" value="cupin_YML079wp"/>
    <property type="match status" value="1"/>
</dbReference>
<dbReference type="EMBL" id="JAAEDM010000110">
    <property type="protein sequence ID" value="MBR0674062.1"/>
    <property type="molecule type" value="Genomic_DNA"/>
</dbReference>
<reference evidence="2" key="1">
    <citation type="submission" date="2020-01" db="EMBL/GenBank/DDBJ databases">
        <authorList>
            <person name="Rat A."/>
        </authorList>
    </citation>
    <scope>NUCLEOTIDE SEQUENCE</scope>
    <source>
        <strain evidence="2">LMG 31231</strain>
    </source>
</reference>
<reference evidence="2" key="2">
    <citation type="journal article" date="2021" name="Syst. Appl. Microbiol.">
        <title>Roseomonas hellenica sp. nov., isolated from roots of wild-growing Alkanna tinctoria.</title>
        <authorList>
            <person name="Rat A."/>
            <person name="Naranjo H.D."/>
            <person name="Lebbe L."/>
            <person name="Cnockaert M."/>
            <person name="Krigas N."/>
            <person name="Grigoriadou K."/>
            <person name="Maloupa E."/>
            <person name="Willems A."/>
        </authorList>
    </citation>
    <scope>NUCLEOTIDE SEQUENCE</scope>
    <source>
        <strain evidence="2">LMG 31231</strain>
    </source>
</reference>
<proteinExistence type="predicted"/>
<dbReference type="InterPro" id="IPR039935">
    <property type="entry name" value="YML079W-like"/>
</dbReference>
<evidence type="ECO:0000313" key="3">
    <source>
        <dbReference type="Proteomes" id="UP001138751"/>
    </source>
</evidence>
<dbReference type="Pfam" id="PF06172">
    <property type="entry name" value="Cupin_5"/>
    <property type="match status" value="1"/>
</dbReference>
<sequence length="155" mass="16854">MLPDLRDPSVTAAQVIAALGLQPHPEGGHYREIWRDAPADGSRGAGTAIYFLLAADEFSHWHRVDAAEAWHWYAGGPLALSMSADGHDAEAVHLGPDLPRHQRPFALVPKGWWQSAVSLGRWTLVGCTVSPAFDFAGFEMAPLDWRPAPRSGRPG</sequence>
<dbReference type="Proteomes" id="UP001138751">
    <property type="component" value="Unassembled WGS sequence"/>
</dbReference>